<sequence>MSKQKVVTNLLLSTAVLGGFLICHVPSVSAETGNLQEIPTESATVSSENQTATAVDGISPTDNQLPTSEEGDKQAPEEKLVSSDSTREESATQVATDPDAPSQSLNVSEPEVSTANSNIQQAEEKLIQESNYHRFDTHQGEQIRNAVSIEKISADNDEIKWKVTFDRKNWTFSGEGSGYYFILPKGLQLTNIIDKQSEEDIFNKFPTDVNDEANSGGQPYRFFSREKNANNDERSFESQWGWSVGRVGGELEKWKEESSSIYFLQVRRDSVAKEKATYELTAQVTNREMQTFPVLGVVKNFKERIFFSRDEITSAAGLRLKVSESAKPNNEGITIIGDSSPESDRTPEPRGDRTPDIDVPKADVPKVEQPKPKDPEIQLPTPKSPESVPPKVMPPTPKVPEVKPPKEAPLPPKTPGVEVPKVMLPTPKVPEVKPPKEAPLPPKTPGVEVPKVMLPTPKVPEVKTPKVEYPDTDAPKIESPKAPETERPEVLPPTPKVPEVEVPKVIPPTSQVPEAEPPKVDQPKPKVPEVPLPAPKSPETEPPKVMPQHPKFQTLSRPKRRLCHQKLRALRFRKSCFRLQKSQKLRFRK</sequence>
<dbReference type="KEGG" id="ssk:SSUD12_0250"/>
<feature type="compositionally biased region" description="Pro residues" evidence="1">
    <location>
        <begin position="387"/>
        <end position="398"/>
    </location>
</feature>
<evidence type="ECO:0000256" key="1">
    <source>
        <dbReference type="SAM" id="MobiDB-lite"/>
    </source>
</evidence>
<feature type="compositionally biased region" description="Basic and acidic residues" evidence="1">
    <location>
        <begin position="342"/>
        <end position="376"/>
    </location>
</feature>
<feature type="region of interest" description="Disordered" evidence="1">
    <location>
        <begin position="329"/>
        <end position="560"/>
    </location>
</feature>
<gene>
    <name evidence="3" type="ORF">SSUD12_0250</name>
</gene>
<feature type="compositionally biased region" description="Basic and acidic residues" evidence="1">
    <location>
        <begin position="460"/>
        <end position="489"/>
    </location>
</feature>
<feature type="region of interest" description="Disordered" evidence="1">
    <location>
        <begin position="40"/>
        <end position="115"/>
    </location>
</feature>
<dbReference type="AlphaFoldDB" id="G7SD99"/>
<feature type="compositionally biased region" description="Polar residues" evidence="1">
    <location>
        <begin position="91"/>
        <end position="115"/>
    </location>
</feature>
<feature type="compositionally biased region" description="Basic and acidic residues" evidence="1">
    <location>
        <begin position="70"/>
        <end position="90"/>
    </location>
</feature>
<dbReference type="RefSeq" id="WP_014637413.1">
    <property type="nucleotide sequence ID" value="NC_017621.1"/>
</dbReference>
<dbReference type="PATRIC" id="fig|1004952.3.peg.245"/>
<feature type="compositionally biased region" description="Polar residues" evidence="1">
    <location>
        <begin position="40"/>
        <end position="53"/>
    </location>
</feature>
<dbReference type="HOGENOM" id="CLU_514733_0_0_9"/>
<evidence type="ECO:0000256" key="2">
    <source>
        <dbReference type="SAM" id="SignalP"/>
    </source>
</evidence>
<dbReference type="Proteomes" id="UP000008845">
    <property type="component" value="Chromosome"/>
</dbReference>
<evidence type="ECO:0008006" key="5">
    <source>
        <dbReference type="Google" id="ProtNLM"/>
    </source>
</evidence>
<evidence type="ECO:0000313" key="4">
    <source>
        <dbReference type="Proteomes" id="UP000008845"/>
    </source>
</evidence>
<protein>
    <recommendedName>
        <fullName evidence="5">Methyl-accepting chemotaxis protein</fullName>
    </recommendedName>
</protein>
<organism evidence="3 4">
    <name type="scientific">Streptococcus suis D12</name>
    <dbReference type="NCBI Taxonomy" id="1004952"/>
    <lineage>
        <taxon>Bacteria</taxon>
        <taxon>Bacillati</taxon>
        <taxon>Bacillota</taxon>
        <taxon>Bacilli</taxon>
        <taxon>Lactobacillales</taxon>
        <taxon>Streptococcaceae</taxon>
        <taxon>Streptococcus</taxon>
    </lineage>
</organism>
<feature type="compositionally biased region" description="Basic and acidic residues" evidence="1">
    <location>
        <begin position="516"/>
        <end position="527"/>
    </location>
</feature>
<feature type="chain" id="PRO_5003503616" description="Methyl-accepting chemotaxis protein" evidence="2">
    <location>
        <begin position="31"/>
        <end position="589"/>
    </location>
</feature>
<dbReference type="EMBL" id="CP002644">
    <property type="protein sequence ID" value="AER18589.1"/>
    <property type="molecule type" value="Genomic_DNA"/>
</dbReference>
<feature type="signal peptide" evidence="2">
    <location>
        <begin position="1"/>
        <end position="30"/>
    </location>
</feature>
<evidence type="ECO:0000313" key="3">
    <source>
        <dbReference type="EMBL" id="AER18589.1"/>
    </source>
</evidence>
<keyword evidence="2" id="KW-0732">Signal</keyword>
<proteinExistence type="predicted"/>
<name>G7SD99_STRSU</name>
<accession>G7SD99</accession>
<reference evidence="3 4" key="1">
    <citation type="journal article" date="2011" name="BMC Genomics">
        <title>Comparative Genomic Analysis of Streptococcus suis reveals significant genomic diversity among different serotypes.</title>
        <authorList>
            <person name="Zhang A."/>
            <person name="Yang M."/>
            <person name="Hu P."/>
            <person name="Wu J."/>
            <person name="Chen B."/>
            <person name="Hua Y."/>
            <person name="Yu J."/>
            <person name="Chen H."/>
            <person name="Xiao J."/>
            <person name="Jin M."/>
        </authorList>
    </citation>
    <scope>NUCLEOTIDE SEQUENCE [LARGE SCALE GENOMIC DNA]</scope>
    <source>
        <strain evidence="3">D12</strain>
    </source>
</reference>